<protein>
    <recommendedName>
        <fullName evidence="16">Protein kinase domain-containing protein</fullName>
    </recommendedName>
</protein>
<dbReference type="AlphaFoldDB" id="A0A067LWK4"/>
<dbReference type="Pfam" id="PF00096">
    <property type="entry name" value="zf-C2H2"/>
    <property type="match status" value="2"/>
</dbReference>
<dbReference type="InterPro" id="IPR013087">
    <property type="entry name" value="Znf_C2H2_type"/>
</dbReference>
<dbReference type="InterPro" id="IPR051681">
    <property type="entry name" value="Ser/Thr_Kinases-Pseudokinases"/>
</dbReference>
<dbReference type="OrthoDB" id="346907at2759"/>
<evidence type="ECO:0000313" key="15">
    <source>
        <dbReference type="Proteomes" id="UP000027195"/>
    </source>
</evidence>
<dbReference type="STRING" id="930990.A0A067LWK4"/>
<evidence type="ECO:0000256" key="10">
    <source>
        <dbReference type="PROSITE-ProRule" id="PRU10141"/>
    </source>
</evidence>
<dbReference type="SMART" id="SM00220">
    <property type="entry name" value="S_TKc"/>
    <property type="match status" value="1"/>
</dbReference>
<dbReference type="Pfam" id="PF00069">
    <property type="entry name" value="Pkinase"/>
    <property type="match status" value="1"/>
</dbReference>
<dbReference type="PROSITE" id="PS50011">
    <property type="entry name" value="PROTEIN_KINASE_DOM"/>
    <property type="match status" value="1"/>
</dbReference>
<dbReference type="PROSITE" id="PS00028">
    <property type="entry name" value="ZINC_FINGER_C2H2_1"/>
    <property type="match status" value="2"/>
</dbReference>
<keyword evidence="15" id="KW-1185">Reference proteome</keyword>
<sequence length="442" mass="49986">MQSPLACFECGFCSRVFTNCVHLNHHMQADHGPNPITYRCPLQDCSCGTQDQASLKAHLALIHSSIRPYACPICSKAFKLRSHLRKHEQSRNHAAKFKQWAGFLEPSHDCPRNESDPLNTYTFIRTKMQQLREEYLALSPLSDATKPLESLSDLYSLTGYYPSIVLDQREVTIVPNPHPIGEGGFGECWKGIFLGNHSVAMKCARSLVPEETAIRRTSRELELYLVSPWMVNGDAREFVNRHPDVNRVVLILQAAKGLCYLHTCNPAIVHGDLKAANVLISKLGEARIADFGLSRRAITGISLGYSDTWRLAGNARWQAPELLLGLDDEKQERRTIESDMFAFGRFMIEIYTGEIPFSNFSDFAVLVSLARGMRLLPIRPTEPEVVSRGLDDDAWKLITECCHEEPAHRLPAQALVSWLEDRAQVEHYRLPRAGPIRYNPYM</sequence>
<dbReference type="PANTHER" id="PTHR44329:SF214">
    <property type="entry name" value="PROTEIN KINASE DOMAIN-CONTAINING PROTEIN"/>
    <property type="match status" value="1"/>
</dbReference>
<dbReference type="SMART" id="SM00355">
    <property type="entry name" value="ZnF_C2H2"/>
    <property type="match status" value="3"/>
</dbReference>
<dbReference type="InterPro" id="IPR011009">
    <property type="entry name" value="Kinase-like_dom_sf"/>
</dbReference>
<keyword evidence="8" id="KW-0539">Nucleus</keyword>
<dbReference type="EMBL" id="KL198126">
    <property type="protein sequence ID" value="KDQ06680.1"/>
    <property type="molecule type" value="Genomic_DNA"/>
</dbReference>
<keyword evidence="6" id="KW-0862">Zinc</keyword>
<feature type="binding site" evidence="10">
    <location>
        <position position="202"/>
    </location>
    <ligand>
        <name>ATP</name>
        <dbReference type="ChEBI" id="CHEBI:30616"/>
    </ligand>
</feature>
<evidence type="ECO:0000256" key="1">
    <source>
        <dbReference type="ARBA" id="ARBA00004123"/>
    </source>
</evidence>
<dbReference type="GO" id="GO:0005634">
    <property type="term" value="C:nucleus"/>
    <property type="evidence" value="ECO:0007669"/>
    <property type="project" value="UniProtKB-SubCell"/>
</dbReference>
<proteinExistence type="inferred from homology"/>
<dbReference type="HOGENOM" id="CLU_619612_0_0_1"/>
<feature type="domain" description="C2H2-type" evidence="13">
    <location>
        <begin position="8"/>
        <end position="35"/>
    </location>
</feature>
<dbReference type="InterPro" id="IPR017441">
    <property type="entry name" value="Protein_kinase_ATP_BS"/>
</dbReference>
<name>A0A067LWK4_BOTB1</name>
<evidence type="ECO:0000256" key="4">
    <source>
        <dbReference type="ARBA" id="ARBA00022741"/>
    </source>
</evidence>
<dbReference type="Gene3D" id="1.10.510.10">
    <property type="entry name" value="Transferase(Phosphotransferase) domain 1"/>
    <property type="match status" value="1"/>
</dbReference>
<evidence type="ECO:0000313" key="14">
    <source>
        <dbReference type="EMBL" id="KDQ06680.1"/>
    </source>
</evidence>
<comment type="subcellular location">
    <subcellularLocation>
        <location evidence="1">Nucleus</location>
    </subcellularLocation>
</comment>
<accession>A0A067LWK4</accession>
<dbReference type="PROSITE" id="PS50157">
    <property type="entry name" value="ZINC_FINGER_C2H2_2"/>
    <property type="match status" value="3"/>
</dbReference>
<comment type="similarity">
    <text evidence="11">Belongs to the protein kinase superfamily.</text>
</comment>
<evidence type="ECO:0000256" key="3">
    <source>
        <dbReference type="ARBA" id="ARBA00022737"/>
    </source>
</evidence>
<keyword evidence="11" id="KW-0808">Transferase</keyword>
<dbReference type="FunFam" id="3.30.160.60:FF:000145">
    <property type="entry name" value="Zinc finger protein 574"/>
    <property type="match status" value="1"/>
</dbReference>
<feature type="domain" description="Protein kinase" evidence="12">
    <location>
        <begin position="174"/>
        <end position="430"/>
    </location>
</feature>
<keyword evidence="7 10" id="KW-0067">ATP-binding</keyword>
<feature type="domain" description="C2H2-type" evidence="13">
    <location>
        <begin position="38"/>
        <end position="68"/>
    </location>
</feature>
<reference evidence="15" key="1">
    <citation type="journal article" date="2014" name="Proc. Natl. Acad. Sci. U.S.A.">
        <title>Extensive sampling of basidiomycete genomes demonstrates inadequacy of the white-rot/brown-rot paradigm for wood decay fungi.</title>
        <authorList>
            <person name="Riley R."/>
            <person name="Salamov A.A."/>
            <person name="Brown D.W."/>
            <person name="Nagy L.G."/>
            <person name="Floudas D."/>
            <person name="Held B.W."/>
            <person name="Levasseur A."/>
            <person name="Lombard V."/>
            <person name="Morin E."/>
            <person name="Otillar R."/>
            <person name="Lindquist E.A."/>
            <person name="Sun H."/>
            <person name="LaButti K.M."/>
            <person name="Schmutz J."/>
            <person name="Jabbour D."/>
            <person name="Luo H."/>
            <person name="Baker S.E."/>
            <person name="Pisabarro A.G."/>
            <person name="Walton J.D."/>
            <person name="Blanchette R.A."/>
            <person name="Henrissat B."/>
            <person name="Martin F."/>
            <person name="Cullen D."/>
            <person name="Hibbett D.S."/>
            <person name="Grigoriev I.V."/>
        </authorList>
    </citation>
    <scope>NUCLEOTIDE SEQUENCE [LARGE SCALE GENOMIC DNA]</scope>
    <source>
        <strain evidence="15">FD-172 SS1</strain>
    </source>
</reference>
<dbReference type="Proteomes" id="UP000027195">
    <property type="component" value="Unassembled WGS sequence"/>
</dbReference>
<feature type="domain" description="C2H2-type" evidence="13">
    <location>
        <begin position="69"/>
        <end position="98"/>
    </location>
</feature>
<keyword evidence="3" id="KW-0677">Repeat</keyword>
<dbReference type="PROSITE" id="PS00107">
    <property type="entry name" value="PROTEIN_KINASE_ATP"/>
    <property type="match status" value="1"/>
</dbReference>
<keyword evidence="11" id="KW-0418">Kinase</keyword>
<dbReference type="Gene3D" id="3.30.160.60">
    <property type="entry name" value="Classic Zinc Finger"/>
    <property type="match status" value="2"/>
</dbReference>
<dbReference type="PROSITE" id="PS00108">
    <property type="entry name" value="PROTEIN_KINASE_ST"/>
    <property type="match status" value="1"/>
</dbReference>
<dbReference type="SUPFAM" id="SSF56112">
    <property type="entry name" value="Protein kinase-like (PK-like)"/>
    <property type="match status" value="1"/>
</dbReference>
<evidence type="ECO:0000259" key="12">
    <source>
        <dbReference type="PROSITE" id="PS50011"/>
    </source>
</evidence>
<keyword evidence="5 9" id="KW-0863">Zinc-finger</keyword>
<dbReference type="GO" id="GO:0005524">
    <property type="term" value="F:ATP binding"/>
    <property type="evidence" value="ECO:0007669"/>
    <property type="project" value="UniProtKB-UniRule"/>
</dbReference>
<dbReference type="SUPFAM" id="SSF57667">
    <property type="entry name" value="beta-beta-alpha zinc fingers"/>
    <property type="match status" value="1"/>
</dbReference>
<keyword evidence="11" id="KW-0723">Serine/threonine-protein kinase</keyword>
<evidence type="ECO:0000256" key="8">
    <source>
        <dbReference type="ARBA" id="ARBA00023242"/>
    </source>
</evidence>
<evidence type="ECO:0000256" key="7">
    <source>
        <dbReference type="ARBA" id="ARBA00022840"/>
    </source>
</evidence>
<organism evidence="14 15">
    <name type="scientific">Botryobasidium botryosum (strain FD-172 SS1)</name>
    <dbReference type="NCBI Taxonomy" id="930990"/>
    <lineage>
        <taxon>Eukaryota</taxon>
        <taxon>Fungi</taxon>
        <taxon>Dikarya</taxon>
        <taxon>Basidiomycota</taxon>
        <taxon>Agaricomycotina</taxon>
        <taxon>Agaricomycetes</taxon>
        <taxon>Cantharellales</taxon>
        <taxon>Botryobasidiaceae</taxon>
        <taxon>Botryobasidium</taxon>
    </lineage>
</organism>
<evidence type="ECO:0000256" key="9">
    <source>
        <dbReference type="PROSITE-ProRule" id="PRU00042"/>
    </source>
</evidence>
<dbReference type="InParanoid" id="A0A067LWK4"/>
<gene>
    <name evidence="14" type="ORF">BOTBODRAFT_243939</name>
</gene>
<keyword evidence="4 10" id="KW-0547">Nucleotide-binding</keyword>
<evidence type="ECO:0000256" key="5">
    <source>
        <dbReference type="ARBA" id="ARBA00022771"/>
    </source>
</evidence>
<keyword evidence="2" id="KW-0479">Metal-binding</keyword>
<dbReference type="PANTHER" id="PTHR44329">
    <property type="entry name" value="SERINE/THREONINE-PROTEIN KINASE TNNI3K-RELATED"/>
    <property type="match status" value="1"/>
</dbReference>
<dbReference type="InterPro" id="IPR008271">
    <property type="entry name" value="Ser/Thr_kinase_AS"/>
</dbReference>
<dbReference type="InterPro" id="IPR000719">
    <property type="entry name" value="Prot_kinase_dom"/>
</dbReference>
<evidence type="ECO:0000256" key="6">
    <source>
        <dbReference type="ARBA" id="ARBA00022833"/>
    </source>
</evidence>
<evidence type="ECO:0008006" key="16">
    <source>
        <dbReference type="Google" id="ProtNLM"/>
    </source>
</evidence>
<evidence type="ECO:0000259" key="13">
    <source>
        <dbReference type="PROSITE" id="PS50157"/>
    </source>
</evidence>
<evidence type="ECO:0000256" key="2">
    <source>
        <dbReference type="ARBA" id="ARBA00022723"/>
    </source>
</evidence>
<dbReference type="GO" id="GO:0004674">
    <property type="term" value="F:protein serine/threonine kinase activity"/>
    <property type="evidence" value="ECO:0007669"/>
    <property type="project" value="UniProtKB-KW"/>
</dbReference>
<dbReference type="InterPro" id="IPR036236">
    <property type="entry name" value="Znf_C2H2_sf"/>
</dbReference>
<dbReference type="GO" id="GO:0008270">
    <property type="term" value="F:zinc ion binding"/>
    <property type="evidence" value="ECO:0007669"/>
    <property type="project" value="UniProtKB-KW"/>
</dbReference>
<evidence type="ECO:0000256" key="11">
    <source>
        <dbReference type="RuleBase" id="RU000304"/>
    </source>
</evidence>